<dbReference type="GO" id="GO:0050511">
    <property type="term" value="F:undecaprenyldiphospho-muramoylpentapeptide beta-N-acetylglucosaminyltransferase activity"/>
    <property type="evidence" value="ECO:0007669"/>
    <property type="project" value="UniProtKB-UniRule"/>
</dbReference>
<keyword evidence="9 10" id="KW-0961">Cell wall biogenesis/degradation</keyword>
<protein>
    <recommendedName>
        <fullName evidence="10">UDP-N-acetylglucosamine--N-acetylmuramyl-(pentapeptide) pyrophosphoryl-undecaprenol N-acetylglucosamine transferase</fullName>
        <ecNumber evidence="10">2.4.1.227</ecNumber>
    </recommendedName>
    <alternativeName>
        <fullName evidence="10">Undecaprenyl-PP-MurNAc-pentapeptide-UDPGlcNAc GlcNAc transferase</fullName>
    </alternativeName>
</protein>
<keyword evidence="14" id="KW-1185">Reference proteome</keyword>
<dbReference type="NCBIfam" id="TIGR01133">
    <property type="entry name" value="murG"/>
    <property type="match status" value="1"/>
</dbReference>
<dbReference type="UniPathway" id="UPA00219"/>
<comment type="caution">
    <text evidence="10">Lacks conserved residue(s) required for the propagation of feature annotation.</text>
</comment>
<keyword evidence="6 10" id="KW-0573">Peptidoglycan synthesis</keyword>
<evidence type="ECO:0000256" key="7">
    <source>
        <dbReference type="ARBA" id="ARBA00023136"/>
    </source>
</evidence>
<keyword evidence="8 10" id="KW-0131">Cell cycle</keyword>
<evidence type="ECO:0000259" key="12">
    <source>
        <dbReference type="Pfam" id="PF04101"/>
    </source>
</evidence>
<dbReference type="GO" id="GO:0051301">
    <property type="term" value="P:cell division"/>
    <property type="evidence" value="ECO:0007669"/>
    <property type="project" value="UniProtKB-KW"/>
</dbReference>
<dbReference type="PANTHER" id="PTHR21015">
    <property type="entry name" value="UDP-N-ACETYLGLUCOSAMINE--N-ACETYLMURAMYL-(PENTAPEPTIDE) PYROPHOSPHORYL-UNDECAPRENOL N-ACETYLGLUCOSAMINE TRANSFERASE 1"/>
    <property type="match status" value="1"/>
</dbReference>
<feature type="binding site" evidence="10">
    <location>
        <begin position="10"/>
        <end position="12"/>
    </location>
    <ligand>
        <name>UDP-N-acetyl-alpha-D-glucosamine</name>
        <dbReference type="ChEBI" id="CHEBI:57705"/>
    </ligand>
</feature>
<name>A0A1H9Y703_9FIRM</name>
<dbReference type="GO" id="GO:0005975">
    <property type="term" value="P:carbohydrate metabolic process"/>
    <property type="evidence" value="ECO:0007669"/>
    <property type="project" value="InterPro"/>
</dbReference>
<dbReference type="PANTHER" id="PTHR21015:SF22">
    <property type="entry name" value="GLYCOSYLTRANSFERASE"/>
    <property type="match status" value="1"/>
</dbReference>
<keyword evidence="3 10" id="KW-0328">Glycosyltransferase</keyword>
<reference evidence="13 14" key="1">
    <citation type="submission" date="2016-10" db="EMBL/GenBank/DDBJ databases">
        <authorList>
            <person name="de Groot N.N."/>
        </authorList>
    </citation>
    <scope>NUCLEOTIDE SEQUENCE [LARGE SCALE GENOMIC DNA]</scope>
    <source>
        <strain evidence="13 14">DSM 18979</strain>
    </source>
</reference>
<dbReference type="GO" id="GO:0009252">
    <property type="term" value="P:peptidoglycan biosynthetic process"/>
    <property type="evidence" value="ECO:0007669"/>
    <property type="project" value="UniProtKB-UniRule"/>
</dbReference>
<feature type="binding site" evidence="10">
    <location>
        <position position="196"/>
    </location>
    <ligand>
        <name>UDP-N-acetyl-alpha-D-glucosamine</name>
        <dbReference type="ChEBI" id="CHEBI:57705"/>
    </ligand>
</feature>
<dbReference type="SUPFAM" id="SSF53756">
    <property type="entry name" value="UDP-Glycosyltransferase/glycogen phosphorylase"/>
    <property type="match status" value="1"/>
</dbReference>
<evidence type="ECO:0000313" key="13">
    <source>
        <dbReference type="EMBL" id="SES64664.1"/>
    </source>
</evidence>
<evidence type="ECO:0000256" key="2">
    <source>
        <dbReference type="ARBA" id="ARBA00022618"/>
    </source>
</evidence>
<dbReference type="GO" id="GO:0071555">
    <property type="term" value="P:cell wall organization"/>
    <property type="evidence" value="ECO:0007669"/>
    <property type="project" value="UniProtKB-KW"/>
</dbReference>
<dbReference type="HAMAP" id="MF_00033">
    <property type="entry name" value="MurG"/>
    <property type="match status" value="1"/>
</dbReference>
<dbReference type="OrthoDB" id="9808936at2"/>
<dbReference type="CDD" id="cd03785">
    <property type="entry name" value="GT28_MurG"/>
    <property type="match status" value="1"/>
</dbReference>
<comment type="similarity">
    <text evidence="10">Belongs to the glycosyltransferase 28 family. MurG subfamily.</text>
</comment>
<dbReference type="Pfam" id="PF04101">
    <property type="entry name" value="Glyco_tran_28_C"/>
    <property type="match status" value="1"/>
</dbReference>
<dbReference type="Gene3D" id="3.40.50.2000">
    <property type="entry name" value="Glycogen Phosphorylase B"/>
    <property type="match status" value="2"/>
</dbReference>
<evidence type="ECO:0000256" key="3">
    <source>
        <dbReference type="ARBA" id="ARBA00022676"/>
    </source>
</evidence>
<evidence type="ECO:0000256" key="4">
    <source>
        <dbReference type="ARBA" id="ARBA00022679"/>
    </source>
</evidence>
<evidence type="ECO:0000256" key="8">
    <source>
        <dbReference type="ARBA" id="ARBA00023306"/>
    </source>
</evidence>
<keyword evidence="2 10" id="KW-0132">Cell division</keyword>
<feature type="domain" description="Glycosyl transferase family 28 C-terminal" evidence="12">
    <location>
        <begin position="190"/>
        <end position="353"/>
    </location>
</feature>
<organism evidence="13 14">
    <name type="scientific">Natronincola peptidivorans</name>
    <dbReference type="NCBI Taxonomy" id="426128"/>
    <lineage>
        <taxon>Bacteria</taxon>
        <taxon>Bacillati</taxon>
        <taxon>Bacillota</taxon>
        <taxon>Clostridia</taxon>
        <taxon>Peptostreptococcales</taxon>
        <taxon>Natronincolaceae</taxon>
        <taxon>Natronincola</taxon>
    </lineage>
</organism>
<comment type="catalytic activity">
    <reaction evidence="10">
        <text>di-trans,octa-cis-undecaprenyl diphospho-N-acetyl-alpha-D-muramoyl-L-alanyl-D-glutamyl-meso-2,6-diaminopimeloyl-D-alanyl-D-alanine + UDP-N-acetyl-alpha-D-glucosamine = di-trans,octa-cis-undecaprenyl diphospho-[N-acetyl-alpha-D-glucosaminyl-(1-&gt;4)]-N-acetyl-alpha-D-muramoyl-L-alanyl-D-glutamyl-meso-2,6-diaminopimeloyl-D-alanyl-D-alanine + UDP + H(+)</text>
        <dbReference type="Rhea" id="RHEA:31227"/>
        <dbReference type="ChEBI" id="CHEBI:15378"/>
        <dbReference type="ChEBI" id="CHEBI:57705"/>
        <dbReference type="ChEBI" id="CHEBI:58223"/>
        <dbReference type="ChEBI" id="CHEBI:61387"/>
        <dbReference type="ChEBI" id="CHEBI:61388"/>
        <dbReference type="EC" id="2.4.1.227"/>
    </reaction>
</comment>
<evidence type="ECO:0000256" key="6">
    <source>
        <dbReference type="ARBA" id="ARBA00022984"/>
    </source>
</evidence>
<feature type="binding site" evidence="10">
    <location>
        <position position="297"/>
    </location>
    <ligand>
        <name>UDP-N-acetyl-alpha-D-glucosamine</name>
        <dbReference type="ChEBI" id="CHEBI:57705"/>
    </ligand>
</feature>
<dbReference type="GO" id="GO:0051991">
    <property type="term" value="F:UDP-N-acetyl-D-glucosamine:N-acetylmuramoyl-L-alanyl-D-glutamyl-meso-2,6-diaminopimelyl-D-alanyl-D-alanine-diphosphoundecaprenol 4-beta-N-acetylglucosaminlytransferase activity"/>
    <property type="evidence" value="ECO:0007669"/>
    <property type="project" value="RHEA"/>
</dbReference>
<gene>
    <name evidence="10" type="primary">murG</name>
    <name evidence="13" type="ORF">SAMN05660297_00075</name>
</gene>
<dbReference type="GO" id="GO:0005886">
    <property type="term" value="C:plasma membrane"/>
    <property type="evidence" value="ECO:0007669"/>
    <property type="project" value="UniProtKB-SubCell"/>
</dbReference>
<dbReference type="InterPro" id="IPR007235">
    <property type="entry name" value="Glyco_trans_28_C"/>
</dbReference>
<dbReference type="STRING" id="426128.SAMN05660297_00075"/>
<evidence type="ECO:0000256" key="10">
    <source>
        <dbReference type="HAMAP-Rule" id="MF_00033"/>
    </source>
</evidence>
<evidence type="ECO:0000259" key="11">
    <source>
        <dbReference type="Pfam" id="PF03033"/>
    </source>
</evidence>
<keyword evidence="1 10" id="KW-1003">Cell membrane</keyword>
<feature type="binding site" evidence="10">
    <location>
        <position position="124"/>
    </location>
    <ligand>
        <name>UDP-N-acetyl-alpha-D-glucosamine</name>
        <dbReference type="ChEBI" id="CHEBI:57705"/>
    </ligand>
</feature>
<dbReference type="Pfam" id="PF03033">
    <property type="entry name" value="Glyco_transf_28"/>
    <property type="match status" value="1"/>
</dbReference>
<dbReference type="RefSeq" id="WP_090437730.1">
    <property type="nucleotide sequence ID" value="NZ_FOHU01000001.1"/>
</dbReference>
<proteinExistence type="inferred from homology"/>
<dbReference type="InterPro" id="IPR006009">
    <property type="entry name" value="GlcNAc_MurG"/>
</dbReference>
<feature type="binding site" evidence="10">
    <location>
        <position position="252"/>
    </location>
    <ligand>
        <name>UDP-N-acetyl-alpha-D-glucosamine</name>
        <dbReference type="ChEBI" id="CHEBI:57705"/>
    </ligand>
</feature>
<dbReference type="GO" id="GO:0008360">
    <property type="term" value="P:regulation of cell shape"/>
    <property type="evidence" value="ECO:0007669"/>
    <property type="project" value="UniProtKB-KW"/>
</dbReference>
<evidence type="ECO:0000256" key="9">
    <source>
        <dbReference type="ARBA" id="ARBA00023316"/>
    </source>
</evidence>
<feature type="binding site" evidence="10">
    <location>
        <position position="166"/>
    </location>
    <ligand>
        <name>UDP-N-acetyl-alpha-D-glucosamine</name>
        <dbReference type="ChEBI" id="CHEBI:57705"/>
    </ligand>
</feature>
<evidence type="ECO:0000313" key="14">
    <source>
        <dbReference type="Proteomes" id="UP000199568"/>
    </source>
</evidence>
<dbReference type="Proteomes" id="UP000199568">
    <property type="component" value="Unassembled WGS sequence"/>
</dbReference>
<evidence type="ECO:0000256" key="1">
    <source>
        <dbReference type="ARBA" id="ARBA00022475"/>
    </source>
</evidence>
<sequence length="370" mass="41119">MRVIISGGGTGGHIYPAIAIANKIKKENPKASILFIGTEKGMEKDIVPKEGYEIKTIKVSYLKRKISIHNIKSAGMLLQGLWQSRKIIKDFKPDIVIGTGGFVSGPVLYVASKMGIKTIIHEQNVFPGIANKILGNYVDRIAISFEEAERYFKHKNKLVVTGNPIRETFLTISKEEGKRRYKSKTNNPLVLVVGGSGGSISINRAISDLLIKQPNIKFEILLVTGKKHYHQVMETISKKQEIVQHHTIQEYINDMPYALKACDLIICSAGAITITEINAVGKPAILIPKAYTAENHQEYNARALEARGAALVIKERDLNSGTLLTNMQQIFATKEKLEAMKKASLDASKKHATDKIYHQVIELINKEIVH</sequence>
<comment type="pathway">
    <text evidence="10">Cell wall biogenesis; peptidoglycan biosynthesis.</text>
</comment>
<dbReference type="EMBL" id="FOHU01000001">
    <property type="protein sequence ID" value="SES64664.1"/>
    <property type="molecule type" value="Genomic_DNA"/>
</dbReference>
<keyword evidence="7 10" id="KW-0472">Membrane</keyword>
<dbReference type="EC" id="2.4.1.227" evidence="10"/>
<accession>A0A1H9Y703</accession>
<evidence type="ECO:0000256" key="5">
    <source>
        <dbReference type="ARBA" id="ARBA00022960"/>
    </source>
</evidence>
<comment type="subcellular location">
    <subcellularLocation>
        <location evidence="10">Cell membrane</location>
        <topology evidence="10">Peripheral membrane protein</topology>
        <orientation evidence="10">Cytoplasmic side</orientation>
    </subcellularLocation>
</comment>
<keyword evidence="5 10" id="KW-0133">Cell shape</keyword>
<keyword evidence="4 10" id="KW-0808">Transferase</keyword>
<dbReference type="AlphaFoldDB" id="A0A1H9Y703"/>
<feature type="domain" description="Glycosyltransferase family 28 N-terminal" evidence="11">
    <location>
        <begin position="3"/>
        <end position="143"/>
    </location>
</feature>
<dbReference type="InterPro" id="IPR004276">
    <property type="entry name" value="GlycoTrans_28_N"/>
</dbReference>
<comment type="function">
    <text evidence="10">Cell wall formation. Catalyzes the transfer of a GlcNAc subunit on undecaprenyl-pyrophosphoryl-MurNAc-pentapeptide (lipid intermediate I) to form undecaprenyl-pyrophosphoryl-MurNAc-(pentapeptide)GlcNAc (lipid intermediate II).</text>
</comment>